<dbReference type="EMBL" id="JBGEWD010000016">
    <property type="protein sequence ID" value="MEY8001301.1"/>
    <property type="molecule type" value="Genomic_DNA"/>
</dbReference>
<proteinExistence type="predicted"/>
<evidence type="ECO:0000313" key="1">
    <source>
        <dbReference type="EMBL" id="MEY8001301.1"/>
    </source>
</evidence>
<evidence type="ECO:0000313" key="2">
    <source>
        <dbReference type="Proteomes" id="UP001564657"/>
    </source>
</evidence>
<protein>
    <submittedName>
        <fullName evidence="1">Uncharacterized protein</fullName>
    </submittedName>
</protein>
<sequence>MDDKLAMCRIITNFKNFNMLIDEFIEKFPAKIENYGYITIINSFIINNMLSFDIKYSCSDQDIKDIFGDVFKNVVKEIMKSPSKFTIELEAIN</sequence>
<accession>A0ABV4BUC4</accession>
<gene>
    <name evidence="1" type="ORF">AB8U03_14060</name>
</gene>
<dbReference type="RefSeq" id="WP_369705198.1">
    <property type="nucleotide sequence ID" value="NZ_JBGEWD010000016.1"/>
</dbReference>
<reference evidence="1 2" key="1">
    <citation type="submission" date="2024-08" db="EMBL/GenBank/DDBJ databases">
        <title>Clostridium lapicellarii sp. nov., and Clostridium renhuaiense sp. nov., two species isolated from the mud in a fermentation cellar used for producing sauce-flavour Chinese liquors.</title>
        <authorList>
            <person name="Yang F."/>
            <person name="Wang H."/>
            <person name="Chen L.Q."/>
            <person name="Zhou N."/>
            <person name="Lu J.J."/>
            <person name="Pu X.X."/>
            <person name="Wan B."/>
            <person name="Wang L."/>
            <person name="Liu S.J."/>
        </authorList>
    </citation>
    <scope>NUCLEOTIDE SEQUENCE [LARGE SCALE GENOMIC DNA]</scope>
    <source>
        <strain evidence="1 2">MT-5</strain>
    </source>
</reference>
<comment type="caution">
    <text evidence="1">The sequence shown here is derived from an EMBL/GenBank/DDBJ whole genome shotgun (WGS) entry which is preliminary data.</text>
</comment>
<name>A0ABV4BUC4_9CLOT</name>
<dbReference type="Proteomes" id="UP001564657">
    <property type="component" value="Unassembled WGS sequence"/>
</dbReference>
<organism evidence="1 2">
    <name type="scientific">Clostridium moutaii</name>
    <dbReference type="NCBI Taxonomy" id="3240932"/>
    <lineage>
        <taxon>Bacteria</taxon>
        <taxon>Bacillati</taxon>
        <taxon>Bacillota</taxon>
        <taxon>Clostridia</taxon>
        <taxon>Eubacteriales</taxon>
        <taxon>Clostridiaceae</taxon>
        <taxon>Clostridium</taxon>
    </lineage>
</organism>
<keyword evidence="2" id="KW-1185">Reference proteome</keyword>